<organism evidence="1 2">
    <name type="scientific">Actinomyces massiliensis F0489</name>
    <dbReference type="NCBI Taxonomy" id="1125718"/>
    <lineage>
        <taxon>Bacteria</taxon>
        <taxon>Bacillati</taxon>
        <taxon>Actinomycetota</taxon>
        <taxon>Actinomycetes</taxon>
        <taxon>Actinomycetales</taxon>
        <taxon>Actinomycetaceae</taxon>
        <taxon>Actinomyces</taxon>
    </lineage>
</organism>
<dbReference type="PATRIC" id="fig|1125718.3.peg.2680"/>
<dbReference type="EMBL" id="AKFT01000211">
    <property type="protein sequence ID" value="EJF36996.1"/>
    <property type="molecule type" value="Genomic_DNA"/>
</dbReference>
<keyword evidence="2" id="KW-1185">Reference proteome</keyword>
<comment type="caution">
    <text evidence="1">The sequence shown here is derived from an EMBL/GenBank/DDBJ whole genome shotgun (WGS) entry which is preliminary data.</text>
</comment>
<dbReference type="GO" id="GO:0033499">
    <property type="term" value="P:galactose catabolic process via UDP-galactose, Leloir pathway"/>
    <property type="evidence" value="ECO:0007669"/>
    <property type="project" value="TreeGrafter"/>
</dbReference>
<dbReference type="PANTHER" id="PTHR10091">
    <property type="entry name" value="ALDOSE-1-EPIMERASE"/>
    <property type="match status" value="1"/>
</dbReference>
<dbReference type="OrthoDB" id="4739604at2"/>
<dbReference type="SUPFAM" id="SSF74650">
    <property type="entry name" value="Galactose mutarotase-like"/>
    <property type="match status" value="1"/>
</dbReference>
<dbReference type="GO" id="GO:0030246">
    <property type="term" value="F:carbohydrate binding"/>
    <property type="evidence" value="ECO:0007669"/>
    <property type="project" value="InterPro"/>
</dbReference>
<evidence type="ECO:0000313" key="1">
    <source>
        <dbReference type="EMBL" id="EJF36996.1"/>
    </source>
</evidence>
<dbReference type="AlphaFoldDB" id="J0WKC6"/>
<sequence>MINGELIDLVAGDYEARIATSGATLVHLRRAGSDLVIPFDAEVSLPEGWQGKTLVPWPNRIVGARYAYRGQEYPVPCNEPETGSALHGLVGWADFQVVATSAGDDAVGDAPSSVALELTLPGSYAYPWSLQVDVRFALDARAGLTVAATTTCLGAGAPAAPDAVGAPESDGLLAPAPYGVSFHPYLTRSVPLDECVLQVPAARVLDVDERMAPAAERDVAGTDWDWRAGRPVGTISTDNAYTGLPQGPWEVRLTGGEAGSTVVLSAEAPWVQVYTAEHLGRRGVAVEPMTCPPDAFNSGRDLVELEVGRSHSFSYSLREDD</sequence>
<name>J0WKC6_9ACTO</name>
<accession>J0WKC6</accession>
<evidence type="ECO:0008006" key="3">
    <source>
        <dbReference type="Google" id="ProtNLM"/>
    </source>
</evidence>
<dbReference type="Pfam" id="PF01263">
    <property type="entry name" value="Aldose_epim"/>
    <property type="match status" value="2"/>
</dbReference>
<evidence type="ECO:0000313" key="2">
    <source>
        <dbReference type="Proteomes" id="UP000002941"/>
    </source>
</evidence>
<dbReference type="InterPro" id="IPR008183">
    <property type="entry name" value="Aldose_1/G6P_1-epimerase"/>
</dbReference>
<gene>
    <name evidence="1" type="ORF">HMPREF1318_1399</name>
</gene>
<dbReference type="GO" id="GO:0006006">
    <property type="term" value="P:glucose metabolic process"/>
    <property type="evidence" value="ECO:0007669"/>
    <property type="project" value="TreeGrafter"/>
</dbReference>
<proteinExistence type="predicted"/>
<dbReference type="Proteomes" id="UP000002941">
    <property type="component" value="Unassembled WGS sequence"/>
</dbReference>
<dbReference type="GO" id="GO:0004034">
    <property type="term" value="F:aldose 1-epimerase activity"/>
    <property type="evidence" value="ECO:0007669"/>
    <property type="project" value="TreeGrafter"/>
</dbReference>
<dbReference type="PANTHER" id="PTHR10091:SF0">
    <property type="entry name" value="GALACTOSE MUTAROTASE"/>
    <property type="match status" value="1"/>
</dbReference>
<dbReference type="Gene3D" id="2.70.98.10">
    <property type="match status" value="1"/>
</dbReference>
<reference evidence="1 2" key="1">
    <citation type="submission" date="2012-05" db="EMBL/GenBank/DDBJ databases">
        <authorList>
            <person name="Harkins D.M."/>
            <person name="Madupu R."/>
            <person name="Durkin A.S."/>
            <person name="Torralba M."/>
            <person name="Methe B."/>
            <person name="Sutton G.G."/>
            <person name="Nelson K.E."/>
        </authorList>
    </citation>
    <scope>NUCLEOTIDE SEQUENCE [LARGE SCALE GENOMIC DNA]</scope>
    <source>
        <strain evidence="1 2">F0489</strain>
    </source>
</reference>
<dbReference type="RefSeq" id="WP_008733619.1">
    <property type="nucleotide sequence ID" value="NZ_AKFT01000211.1"/>
</dbReference>
<dbReference type="InterPro" id="IPR014718">
    <property type="entry name" value="GH-type_carb-bd"/>
</dbReference>
<dbReference type="eggNOG" id="COG2017">
    <property type="taxonomic scope" value="Bacteria"/>
</dbReference>
<protein>
    <recommendedName>
        <fullName evidence="3">Aldose 1-epimerase</fullName>
    </recommendedName>
</protein>
<dbReference type="InterPro" id="IPR011013">
    <property type="entry name" value="Gal_mutarotase_sf_dom"/>
</dbReference>